<dbReference type="AlphaFoldDB" id="A0A438EXI3"/>
<comment type="caution">
    <text evidence="1">The sequence shown here is derived from an EMBL/GenBank/DDBJ whole genome shotgun (WGS) entry which is preliminary data.</text>
</comment>
<reference evidence="1 2" key="1">
    <citation type="journal article" date="2018" name="PLoS Genet.">
        <title>Population sequencing reveals clonal diversity and ancestral inbreeding in the grapevine cultivar Chardonnay.</title>
        <authorList>
            <person name="Roach M.J."/>
            <person name="Johnson D.L."/>
            <person name="Bohlmann J."/>
            <person name="van Vuuren H.J."/>
            <person name="Jones S.J."/>
            <person name="Pretorius I.S."/>
            <person name="Schmidt S.A."/>
            <person name="Borneman A.R."/>
        </authorList>
    </citation>
    <scope>NUCLEOTIDE SEQUENCE [LARGE SCALE GENOMIC DNA]</scope>
    <source>
        <strain evidence="2">cv. Chardonnay</strain>
        <tissue evidence="1">Leaf</tissue>
    </source>
</reference>
<dbReference type="Proteomes" id="UP000288805">
    <property type="component" value="Unassembled WGS sequence"/>
</dbReference>
<name>A0A438EXI3_VITVI</name>
<accession>A0A438EXI3</accession>
<sequence length="138" mass="15127">MEALRCHINSVPFLSPETLISSLSKHHIHPHSTLGYLAFSSSSLRSTLTRSTTLSAVSDLFCLLKALKFRGSAKWRKKSKNPFQLIMAEGGGISWVRPLTVAPPSEPGKPEKCPKIELFHVPGYCLMVSLFSGCCLLA</sequence>
<evidence type="ECO:0000313" key="1">
    <source>
        <dbReference type="EMBL" id="RVW52425.1"/>
    </source>
</evidence>
<protein>
    <submittedName>
        <fullName evidence="1">Uncharacterized protein</fullName>
    </submittedName>
</protein>
<evidence type="ECO:0000313" key="2">
    <source>
        <dbReference type="Proteomes" id="UP000288805"/>
    </source>
</evidence>
<proteinExistence type="predicted"/>
<gene>
    <name evidence="1" type="ORF">CK203_072153</name>
</gene>
<dbReference type="EMBL" id="QGNW01001168">
    <property type="protein sequence ID" value="RVW52425.1"/>
    <property type="molecule type" value="Genomic_DNA"/>
</dbReference>
<organism evidence="1 2">
    <name type="scientific">Vitis vinifera</name>
    <name type="common">Grape</name>
    <dbReference type="NCBI Taxonomy" id="29760"/>
    <lineage>
        <taxon>Eukaryota</taxon>
        <taxon>Viridiplantae</taxon>
        <taxon>Streptophyta</taxon>
        <taxon>Embryophyta</taxon>
        <taxon>Tracheophyta</taxon>
        <taxon>Spermatophyta</taxon>
        <taxon>Magnoliopsida</taxon>
        <taxon>eudicotyledons</taxon>
        <taxon>Gunneridae</taxon>
        <taxon>Pentapetalae</taxon>
        <taxon>rosids</taxon>
        <taxon>Vitales</taxon>
        <taxon>Vitaceae</taxon>
        <taxon>Viteae</taxon>
        <taxon>Vitis</taxon>
    </lineage>
</organism>